<feature type="domain" description="EF-hand" evidence="2">
    <location>
        <begin position="103"/>
        <end position="138"/>
    </location>
</feature>
<dbReference type="SMART" id="SM00054">
    <property type="entry name" value="EFh"/>
    <property type="match status" value="3"/>
</dbReference>
<accession>A0A6P8HFM0</accession>
<dbReference type="PROSITE" id="PS50222">
    <property type="entry name" value="EF_HAND_2"/>
    <property type="match status" value="3"/>
</dbReference>
<feature type="domain" description="EF-hand" evidence="2">
    <location>
        <begin position="140"/>
        <end position="173"/>
    </location>
</feature>
<dbReference type="GO" id="GO:0005509">
    <property type="term" value="F:calcium ion binding"/>
    <property type="evidence" value="ECO:0007669"/>
    <property type="project" value="InterPro"/>
</dbReference>
<dbReference type="InterPro" id="IPR011992">
    <property type="entry name" value="EF-hand-dom_pair"/>
</dbReference>
<proteinExistence type="predicted"/>
<evidence type="ECO:0000256" key="1">
    <source>
        <dbReference type="ARBA" id="ARBA00022737"/>
    </source>
</evidence>
<keyword evidence="3" id="KW-1185">Reference proteome</keyword>
<sequence length="174" mass="20719">MHNQQVCSSPEHISKELEVMEYLSEEQIQEYKVVFEAIQKDDKRPKSHIKRRELGIAMRMIGLNPREDDLQEFINTIEFEDNGRVDFAQFVEMMEEQRSHSQEEEDEVRMAFNVFDSDCRGYIEANELRYVMETVQIAPEEKLNEMLQDLGIDKERKISFEEFKTFVSPKTNLK</sequence>
<organism evidence="3 4">
    <name type="scientific">Actinia tenebrosa</name>
    <name type="common">Australian red waratah sea anemone</name>
    <dbReference type="NCBI Taxonomy" id="6105"/>
    <lineage>
        <taxon>Eukaryota</taxon>
        <taxon>Metazoa</taxon>
        <taxon>Cnidaria</taxon>
        <taxon>Anthozoa</taxon>
        <taxon>Hexacorallia</taxon>
        <taxon>Actiniaria</taxon>
        <taxon>Actiniidae</taxon>
        <taxon>Actinia</taxon>
    </lineage>
</organism>
<dbReference type="Proteomes" id="UP000515163">
    <property type="component" value="Unplaced"/>
</dbReference>
<dbReference type="KEGG" id="aten:116291550"/>
<dbReference type="GO" id="GO:0016460">
    <property type="term" value="C:myosin II complex"/>
    <property type="evidence" value="ECO:0007669"/>
    <property type="project" value="TreeGrafter"/>
</dbReference>
<protein>
    <submittedName>
        <fullName evidence="4">Calmodulin-alpha-like</fullName>
    </submittedName>
</protein>
<dbReference type="OrthoDB" id="5975176at2759"/>
<evidence type="ECO:0000259" key="2">
    <source>
        <dbReference type="PROSITE" id="PS50222"/>
    </source>
</evidence>
<dbReference type="PANTHER" id="PTHR23048">
    <property type="entry name" value="MYOSIN LIGHT CHAIN 1, 3"/>
    <property type="match status" value="1"/>
</dbReference>
<dbReference type="SUPFAM" id="SSF47473">
    <property type="entry name" value="EF-hand"/>
    <property type="match status" value="1"/>
</dbReference>
<dbReference type="FunFam" id="1.10.238.10:FF:000178">
    <property type="entry name" value="Calmodulin-2 A"/>
    <property type="match status" value="1"/>
</dbReference>
<dbReference type="InterPro" id="IPR002048">
    <property type="entry name" value="EF_hand_dom"/>
</dbReference>
<dbReference type="GeneID" id="116291550"/>
<reference evidence="4" key="1">
    <citation type="submission" date="2025-08" db="UniProtKB">
        <authorList>
            <consortium name="RefSeq"/>
        </authorList>
    </citation>
    <scope>IDENTIFICATION</scope>
    <source>
        <tissue evidence="4">Tentacle</tissue>
    </source>
</reference>
<keyword evidence="1" id="KW-0677">Repeat</keyword>
<dbReference type="AlphaFoldDB" id="A0A6P8HFM0"/>
<gene>
    <name evidence="4" type="primary">LOC116291550</name>
</gene>
<dbReference type="InParanoid" id="A0A6P8HFM0"/>
<dbReference type="InterPro" id="IPR050230">
    <property type="entry name" value="CALM/Myosin/TropC-like"/>
</dbReference>
<dbReference type="Pfam" id="PF13833">
    <property type="entry name" value="EF-hand_8"/>
    <property type="match status" value="1"/>
</dbReference>
<dbReference type="RefSeq" id="XP_031554586.1">
    <property type="nucleotide sequence ID" value="XM_031698726.1"/>
</dbReference>
<dbReference type="Gene3D" id="1.10.238.10">
    <property type="entry name" value="EF-hand"/>
    <property type="match status" value="2"/>
</dbReference>
<dbReference type="PANTHER" id="PTHR23048:SF0">
    <property type="entry name" value="CALMODULIN LIKE 3"/>
    <property type="match status" value="1"/>
</dbReference>
<dbReference type="Pfam" id="PF13499">
    <property type="entry name" value="EF-hand_7"/>
    <property type="match status" value="1"/>
</dbReference>
<feature type="domain" description="EF-hand" evidence="2">
    <location>
        <begin position="65"/>
        <end position="100"/>
    </location>
</feature>
<name>A0A6P8HFM0_ACTTE</name>
<evidence type="ECO:0000313" key="4">
    <source>
        <dbReference type="RefSeq" id="XP_031554586.1"/>
    </source>
</evidence>
<evidence type="ECO:0000313" key="3">
    <source>
        <dbReference type="Proteomes" id="UP000515163"/>
    </source>
</evidence>